<gene>
    <name evidence="2" type="ORF">RGD00_05425</name>
</gene>
<dbReference type="RefSeq" id="WP_310456277.1">
    <property type="nucleotide sequence ID" value="NZ_JAVKPH010000004.1"/>
</dbReference>
<proteinExistence type="predicted"/>
<comment type="caution">
    <text evidence="2">The sequence shown here is derived from an EMBL/GenBank/DDBJ whole genome shotgun (WGS) entry which is preliminary data.</text>
</comment>
<organism evidence="2 3">
    <name type="scientific">Ruixingdingia sedimenti</name>
    <dbReference type="NCBI Taxonomy" id="3073604"/>
    <lineage>
        <taxon>Bacteria</taxon>
        <taxon>Pseudomonadati</taxon>
        <taxon>Pseudomonadota</taxon>
        <taxon>Alphaproteobacteria</taxon>
        <taxon>Rhodobacterales</taxon>
        <taxon>Paracoccaceae</taxon>
        <taxon>Ruixingdingia</taxon>
    </lineage>
</organism>
<protein>
    <submittedName>
        <fullName evidence="2">Uncharacterized protein</fullName>
    </submittedName>
</protein>
<feature type="region of interest" description="Disordered" evidence="1">
    <location>
        <begin position="75"/>
        <end position="94"/>
    </location>
</feature>
<accession>A0ABU1F585</accession>
<evidence type="ECO:0000256" key="1">
    <source>
        <dbReference type="SAM" id="MobiDB-lite"/>
    </source>
</evidence>
<keyword evidence="3" id="KW-1185">Reference proteome</keyword>
<dbReference type="Proteomes" id="UP001247754">
    <property type="component" value="Unassembled WGS sequence"/>
</dbReference>
<evidence type="ECO:0000313" key="3">
    <source>
        <dbReference type="Proteomes" id="UP001247754"/>
    </source>
</evidence>
<name>A0ABU1F585_9RHOB</name>
<reference evidence="2 3" key="1">
    <citation type="submission" date="2023-09" db="EMBL/GenBank/DDBJ databases">
        <title>Xinfangfangia sedmenti sp. nov., isolated the sedment.</title>
        <authorList>
            <person name="Xu L."/>
        </authorList>
    </citation>
    <scope>NUCLEOTIDE SEQUENCE [LARGE SCALE GENOMIC DNA]</scope>
    <source>
        <strain evidence="2 3">LG-4</strain>
    </source>
</reference>
<evidence type="ECO:0000313" key="2">
    <source>
        <dbReference type="EMBL" id="MDR5652032.1"/>
    </source>
</evidence>
<sequence>MGTLRDEIRAILREELAALRAEIQRPAVETVRITDSADLMRFAATLVERAADPAFRDAVQRGAIGFRLDQPAGAAPAPALPAAAPPAAPAQGTKSLLTEKDIQALGEGVEVIRLPRHGRLTPLAADEARRRGIKIERSQ</sequence>
<dbReference type="EMBL" id="JAVKPH010000004">
    <property type="protein sequence ID" value="MDR5652032.1"/>
    <property type="molecule type" value="Genomic_DNA"/>
</dbReference>